<sequence length="34" mass="4014">MFKKKEKKTFTLDLLTHKGKSFEGLIVQKKTCEK</sequence>
<reference evidence="1 2" key="1">
    <citation type="submission" date="2012-12" db="EMBL/GenBank/DDBJ databases">
        <title>The Genome Sequence of Bacillus cereus VD021.</title>
        <authorList>
            <consortium name="The Broad Institute Genome Sequencing Platform"/>
            <consortium name="The Broad Institute Genome Sequencing Center for Infectious Disease"/>
            <person name="Feldgarden M."/>
            <person name="Van der Auwera G.A."/>
            <person name="Mahillon J."/>
            <person name="Duprez V."/>
            <person name="Timmery S."/>
            <person name="Mattelet C."/>
            <person name="Dierick K."/>
            <person name="Sun M."/>
            <person name="Yu Z."/>
            <person name="Zhu L."/>
            <person name="Hu X."/>
            <person name="Shank E.B."/>
            <person name="Swiecicka I."/>
            <person name="Hansen B.M."/>
            <person name="Andrup L."/>
            <person name="Walker B."/>
            <person name="Young S.K."/>
            <person name="Zeng Q."/>
            <person name="Gargeya S."/>
            <person name="Fitzgerald M."/>
            <person name="Haas B."/>
            <person name="Abouelleil A."/>
            <person name="Alvarado L."/>
            <person name="Arachchi H.M."/>
            <person name="Berlin A.M."/>
            <person name="Chapman S.B."/>
            <person name="Dewar J."/>
            <person name="Goldberg J."/>
            <person name="Griggs A."/>
            <person name="Gujja S."/>
            <person name="Hansen M."/>
            <person name="Howarth C."/>
            <person name="Imamovic A."/>
            <person name="Larimer J."/>
            <person name="McCowan C."/>
            <person name="Murphy C."/>
            <person name="Neiman D."/>
            <person name="Pearson M."/>
            <person name="Priest M."/>
            <person name="Roberts A."/>
            <person name="Saif S."/>
            <person name="Shea T."/>
            <person name="Sisk P."/>
            <person name="Sykes S."/>
            <person name="Wortman J."/>
            <person name="Nusbaum C."/>
            <person name="Birren B."/>
        </authorList>
    </citation>
    <scope>NUCLEOTIDE SEQUENCE [LARGE SCALE GENOMIC DNA]</scope>
    <source>
        <strain evidence="1 2">VD021</strain>
    </source>
</reference>
<evidence type="ECO:0000313" key="1">
    <source>
        <dbReference type="EMBL" id="EOO71757.1"/>
    </source>
</evidence>
<dbReference type="HOGENOM" id="CLU_3371852_0_0_9"/>
<protein>
    <submittedName>
        <fullName evidence="1">Uncharacterized protein</fullName>
    </submittedName>
</protein>
<dbReference type="AlphaFoldDB" id="R8HFY5"/>
<evidence type="ECO:0000313" key="2">
    <source>
        <dbReference type="Proteomes" id="UP000014040"/>
    </source>
</evidence>
<gene>
    <name evidence="1" type="ORF">IIC_04273</name>
</gene>
<accession>R8HFY5</accession>
<name>R8HFY5_BACCE</name>
<proteinExistence type="predicted"/>
<comment type="caution">
    <text evidence="1">The sequence shown here is derived from an EMBL/GenBank/DDBJ whole genome shotgun (WGS) entry which is preliminary data.</text>
</comment>
<dbReference type="EMBL" id="AHES01000040">
    <property type="protein sequence ID" value="EOO71757.1"/>
    <property type="molecule type" value="Genomic_DNA"/>
</dbReference>
<dbReference type="Proteomes" id="UP000014040">
    <property type="component" value="Unassembled WGS sequence"/>
</dbReference>
<organism evidence="1 2">
    <name type="scientific">Bacillus cereus VD021</name>
    <dbReference type="NCBI Taxonomy" id="1053224"/>
    <lineage>
        <taxon>Bacteria</taxon>
        <taxon>Bacillati</taxon>
        <taxon>Bacillota</taxon>
        <taxon>Bacilli</taxon>
        <taxon>Bacillales</taxon>
        <taxon>Bacillaceae</taxon>
        <taxon>Bacillus</taxon>
        <taxon>Bacillus cereus group</taxon>
    </lineage>
</organism>